<dbReference type="EMBL" id="JBICBT010000549">
    <property type="protein sequence ID" value="KAL3110196.1"/>
    <property type="molecule type" value="Genomic_DNA"/>
</dbReference>
<feature type="compositionally biased region" description="Low complexity" evidence="16">
    <location>
        <begin position="523"/>
        <end position="534"/>
    </location>
</feature>
<dbReference type="GO" id="GO:0005524">
    <property type="term" value="F:ATP binding"/>
    <property type="evidence" value="ECO:0007669"/>
    <property type="project" value="UniProtKB-UniRule"/>
</dbReference>
<keyword evidence="11" id="KW-0472">Membrane</keyword>
<keyword evidence="12" id="KW-0131">Cell cycle</keyword>
<reference evidence="19 20" key="1">
    <citation type="submission" date="2024-10" db="EMBL/GenBank/DDBJ databases">
        <authorList>
            <person name="Kim D."/>
        </authorList>
    </citation>
    <scope>NUCLEOTIDE SEQUENCE [LARGE SCALE GENOMIC DNA]</scope>
    <source>
        <strain evidence="19">BH-2024</strain>
    </source>
</reference>
<keyword evidence="8" id="KW-0418">Kinase</keyword>
<dbReference type="FunFam" id="1.10.510.10:FF:000271">
    <property type="entry name" value="Non-specific serine/threonine protein kinase"/>
    <property type="match status" value="1"/>
</dbReference>
<dbReference type="EC" id="2.7.11.1" evidence="3"/>
<evidence type="ECO:0000256" key="7">
    <source>
        <dbReference type="ARBA" id="ARBA00022741"/>
    </source>
</evidence>
<evidence type="ECO:0000256" key="2">
    <source>
        <dbReference type="ARBA" id="ARBA00006234"/>
    </source>
</evidence>
<dbReference type="PROSITE" id="PS00107">
    <property type="entry name" value="PROTEIN_KINASE_ATP"/>
    <property type="match status" value="1"/>
</dbReference>
<keyword evidence="6" id="KW-0808">Transferase</keyword>
<comment type="catalytic activity">
    <reaction evidence="13">
        <text>L-threonyl-[protein] + ATP = O-phospho-L-threonyl-[protein] + ADP + H(+)</text>
        <dbReference type="Rhea" id="RHEA:46608"/>
        <dbReference type="Rhea" id="RHEA-COMP:11060"/>
        <dbReference type="Rhea" id="RHEA-COMP:11605"/>
        <dbReference type="ChEBI" id="CHEBI:15378"/>
        <dbReference type="ChEBI" id="CHEBI:30013"/>
        <dbReference type="ChEBI" id="CHEBI:30616"/>
        <dbReference type="ChEBI" id="CHEBI:61977"/>
        <dbReference type="ChEBI" id="CHEBI:456216"/>
        <dbReference type="EC" id="2.7.11.1"/>
    </reaction>
</comment>
<dbReference type="PROSITE" id="PS00108">
    <property type="entry name" value="PROTEIN_KINASE_ST"/>
    <property type="match status" value="1"/>
</dbReference>
<dbReference type="Pfam" id="PF02149">
    <property type="entry name" value="KA1"/>
    <property type="match status" value="1"/>
</dbReference>
<dbReference type="GO" id="GO:0005886">
    <property type="term" value="C:plasma membrane"/>
    <property type="evidence" value="ECO:0007669"/>
    <property type="project" value="UniProtKB-SubCell"/>
</dbReference>
<dbReference type="AlphaFoldDB" id="A0ABD2L4T7"/>
<evidence type="ECO:0000313" key="20">
    <source>
        <dbReference type="Proteomes" id="UP001620626"/>
    </source>
</evidence>
<evidence type="ECO:0000256" key="16">
    <source>
        <dbReference type="SAM" id="MobiDB-lite"/>
    </source>
</evidence>
<keyword evidence="7 15" id="KW-0547">Nucleotide-binding</keyword>
<evidence type="ECO:0000256" key="1">
    <source>
        <dbReference type="ARBA" id="ARBA00004202"/>
    </source>
</evidence>
<feature type="region of interest" description="Disordered" evidence="16">
    <location>
        <begin position="496"/>
        <end position="561"/>
    </location>
</feature>
<comment type="caution">
    <text evidence="19">The sequence shown here is derived from an EMBL/GenBank/DDBJ whole genome shotgun (WGS) entry which is preliminary data.</text>
</comment>
<evidence type="ECO:0000256" key="12">
    <source>
        <dbReference type="ARBA" id="ARBA00023306"/>
    </source>
</evidence>
<dbReference type="InterPro" id="IPR001772">
    <property type="entry name" value="KA1_dom"/>
</dbReference>
<accession>A0ABD2L4T7</accession>
<feature type="binding site" evidence="15">
    <location>
        <position position="54"/>
    </location>
    <ligand>
        <name>ATP</name>
        <dbReference type="ChEBI" id="CHEBI:30616"/>
    </ligand>
</feature>
<evidence type="ECO:0000313" key="19">
    <source>
        <dbReference type="EMBL" id="KAL3110196.1"/>
    </source>
</evidence>
<evidence type="ECO:0000256" key="11">
    <source>
        <dbReference type="ARBA" id="ARBA00023136"/>
    </source>
</evidence>
<keyword evidence="10" id="KW-0446">Lipid-binding</keyword>
<dbReference type="PROSITE" id="PS50032">
    <property type="entry name" value="KA1"/>
    <property type="match status" value="1"/>
</dbReference>
<feature type="domain" description="KA1" evidence="18">
    <location>
        <begin position="659"/>
        <end position="708"/>
    </location>
</feature>
<evidence type="ECO:0000256" key="9">
    <source>
        <dbReference type="ARBA" id="ARBA00022840"/>
    </source>
</evidence>
<comment type="similarity">
    <text evidence="2">Belongs to the protein kinase superfamily. CAMK Ser/Thr protein kinase family. SNF1 subfamily.</text>
</comment>
<organism evidence="19 20">
    <name type="scientific">Heterodera trifolii</name>
    <dbReference type="NCBI Taxonomy" id="157864"/>
    <lineage>
        <taxon>Eukaryota</taxon>
        <taxon>Metazoa</taxon>
        <taxon>Ecdysozoa</taxon>
        <taxon>Nematoda</taxon>
        <taxon>Chromadorea</taxon>
        <taxon>Rhabditida</taxon>
        <taxon>Tylenchina</taxon>
        <taxon>Tylenchomorpha</taxon>
        <taxon>Tylenchoidea</taxon>
        <taxon>Heteroderidae</taxon>
        <taxon>Heteroderinae</taxon>
        <taxon>Heterodera</taxon>
    </lineage>
</organism>
<keyword evidence="4" id="KW-1003">Cell membrane</keyword>
<dbReference type="GO" id="GO:0004674">
    <property type="term" value="F:protein serine/threonine kinase activity"/>
    <property type="evidence" value="ECO:0007669"/>
    <property type="project" value="UniProtKB-KW"/>
</dbReference>
<dbReference type="InterPro" id="IPR008271">
    <property type="entry name" value="Ser/Thr_kinase_AS"/>
</dbReference>
<dbReference type="Gene3D" id="1.10.510.10">
    <property type="entry name" value="Transferase(Phosphotransferase) domain 1"/>
    <property type="match status" value="1"/>
</dbReference>
<dbReference type="Gene3D" id="3.30.310.80">
    <property type="entry name" value="Kinase associated domain 1, KA1"/>
    <property type="match status" value="1"/>
</dbReference>
<dbReference type="Pfam" id="PF21594">
    <property type="entry name" value="UBA_MELK"/>
    <property type="match status" value="1"/>
</dbReference>
<evidence type="ECO:0000256" key="5">
    <source>
        <dbReference type="ARBA" id="ARBA00022527"/>
    </source>
</evidence>
<dbReference type="FunFam" id="3.30.200.20:FF:000003">
    <property type="entry name" value="Non-specific serine/threonine protein kinase"/>
    <property type="match status" value="1"/>
</dbReference>
<dbReference type="GO" id="GO:0008289">
    <property type="term" value="F:lipid binding"/>
    <property type="evidence" value="ECO:0007669"/>
    <property type="project" value="UniProtKB-KW"/>
</dbReference>
<evidence type="ECO:0000259" key="18">
    <source>
        <dbReference type="PROSITE" id="PS50032"/>
    </source>
</evidence>
<evidence type="ECO:0000256" key="4">
    <source>
        <dbReference type="ARBA" id="ARBA00022475"/>
    </source>
</evidence>
<comment type="catalytic activity">
    <reaction evidence="14">
        <text>L-seryl-[protein] + ATP = O-phospho-L-seryl-[protein] + ADP + H(+)</text>
        <dbReference type="Rhea" id="RHEA:17989"/>
        <dbReference type="Rhea" id="RHEA-COMP:9863"/>
        <dbReference type="Rhea" id="RHEA-COMP:11604"/>
        <dbReference type="ChEBI" id="CHEBI:15378"/>
        <dbReference type="ChEBI" id="CHEBI:29999"/>
        <dbReference type="ChEBI" id="CHEBI:30616"/>
        <dbReference type="ChEBI" id="CHEBI:83421"/>
        <dbReference type="ChEBI" id="CHEBI:456216"/>
        <dbReference type="EC" id="2.7.11.1"/>
    </reaction>
</comment>
<name>A0ABD2L4T7_9BILA</name>
<dbReference type="Pfam" id="PF00069">
    <property type="entry name" value="Pkinase"/>
    <property type="match status" value="1"/>
</dbReference>
<protein>
    <recommendedName>
        <fullName evidence="3">non-specific serine/threonine protein kinase</fullName>
        <ecNumber evidence="3">2.7.11.1</ecNumber>
    </recommendedName>
</protein>
<evidence type="ECO:0000256" key="6">
    <source>
        <dbReference type="ARBA" id="ARBA00022679"/>
    </source>
</evidence>
<dbReference type="Proteomes" id="UP001620626">
    <property type="component" value="Unassembled WGS sequence"/>
</dbReference>
<dbReference type="InterPro" id="IPR048637">
    <property type="entry name" value="MELK_UBA"/>
</dbReference>
<dbReference type="PROSITE" id="PS50011">
    <property type="entry name" value="PROTEIN_KINASE_DOM"/>
    <property type="match status" value="1"/>
</dbReference>
<dbReference type="InterPro" id="IPR000719">
    <property type="entry name" value="Prot_kinase_dom"/>
</dbReference>
<dbReference type="PANTHER" id="PTHR24346">
    <property type="entry name" value="MAP/MICROTUBULE AFFINITY-REGULATING KINASE"/>
    <property type="match status" value="1"/>
</dbReference>
<dbReference type="SUPFAM" id="SSF56112">
    <property type="entry name" value="Protein kinase-like (PK-like)"/>
    <property type="match status" value="1"/>
</dbReference>
<proteinExistence type="inferred from homology"/>
<evidence type="ECO:0000256" key="3">
    <source>
        <dbReference type="ARBA" id="ARBA00012513"/>
    </source>
</evidence>
<dbReference type="PANTHER" id="PTHR24346:SF30">
    <property type="entry name" value="MATERNAL EMBRYONIC LEUCINE ZIPPER KINASE"/>
    <property type="match status" value="1"/>
</dbReference>
<evidence type="ECO:0000256" key="15">
    <source>
        <dbReference type="PROSITE-ProRule" id="PRU10141"/>
    </source>
</evidence>
<dbReference type="InterPro" id="IPR017441">
    <property type="entry name" value="Protein_kinase_ATP_BS"/>
</dbReference>
<dbReference type="SUPFAM" id="SSF103243">
    <property type="entry name" value="KA1-like"/>
    <property type="match status" value="1"/>
</dbReference>
<evidence type="ECO:0000256" key="10">
    <source>
        <dbReference type="ARBA" id="ARBA00023121"/>
    </source>
</evidence>
<evidence type="ECO:0000256" key="13">
    <source>
        <dbReference type="ARBA" id="ARBA00047899"/>
    </source>
</evidence>
<evidence type="ECO:0000256" key="14">
    <source>
        <dbReference type="ARBA" id="ARBA00048679"/>
    </source>
</evidence>
<dbReference type="SMART" id="SM00220">
    <property type="entry name" value="S_TKc"/>
    <property type="match status" value="1"/>
</dbReference>
<dbReference type="InterPro" id="IPR028375">
    <property type="entry name" value="KA1/Ssp2_C"/>
</dbReference>
<keyword evidence="5" id="KW-0723">Serine/threonine-protein kinase</keyword>
<gene>
    <name evidence="19" type="ORF">niasHT_015799</name>
</gene>
<evidence type="ECO:0000256" key="8">
    <source>
        <dbReference type="ARBA" id="ARBA00022777"/>
    </source>
</evidence>
<evidence type="ECO:0000259" key="17">
    <source>
        <dbReference type="PROSITE" id="PS50011"/>
    </source>
</evidence>
<keyword evidence="20" id="KW-1185">Reference proteome</keyword>
<keyword evidence="9 15" id="KW-0067">ATP-binding</keyword>
<comment type="subcellular location">
    <subcellularLocation>
        <location evidence="1">Cell membrane</location>
        <topology evidence="1">Peripheral membrane protein</topology>
    </subcellularLocation>
</comment>
<dbReference type="InterPro" id="IPR011009">
    <property type="entry name" value="Kinase-like_dom_sf"/>
</dbReference>
<feature type="domain" description="Protein kinase" evidence="17">
    <location>
        <begin position="25"/>
        <end position="277"/>
    </location>
</feature>
<sequence>MLRTCAKNIIKENFSTDPNCIEKSYHFLEELGSGGFGKVKLATHILTNEKVAIKIIDKKAVGHDLPRITAELGALKLLAHQHICRMFQYVETEEKFYVVMEYCNGGEMFDYIVKKERLTEPEARHFFRQLVQAIAYIHSMGFAHRDLKPENLLLTNEQQLKVIDFGLCARPLKGLDAVLETCCGSPAYAAPELLQNSYYFGNEADIWSMGVLLYTLLCGCLPFDDASYPRLYQKIRRGVYLEPNYLTLETKEFLRCMLTVDPKQRANIRQILTHPWLNKSYRQQIKWQSIYNRDIVDADVCQELAYFYGSEREEVIAQVKQWKYDSKTANYLILLQKKERKQNIALLSHKRLVKKPSSLTLHGSLDNDLDLSGIDDLSSDDSFQNDELFMTSTEKKMEAMALRCPSNLPFSPQKKHTKQQLNSDHPFTISPLNLEKHSKKHIVTYTNDKENQGPVPMPTTPRPRNFYPIGAPLFLGKCDDTPRPISIYTTPRRVVPNASVCSPSSHRRPNSVDRPSRNTANAQKQYLVGQQQQQRSNSTDRPPSFTPSPSLSSPAAEPQQHRMARFDMRDELKSPGRLRQRMFSSLERKKEKIVNFLTPRKDRSSDAPSKLKCTKTMVNVSVTSSTDPAKVRDELVNVLRKHGIMPQQNGWKIFGSRKNVADGGQTTVELEVVAIENMRYVGVKRKRMQGDAFTYKRICEEVLRMAGLE</sequence>